<reference evidence="1 2" key="1">
    <citation type="journal article" date="2015" name="Genome Biol.">
        <title>Comparative genomics of Steinernema reveals deeply conserved gene regulatory networks.</title>
        <authorList>
            <person name="Dillman A.R."/>
            <person name="Macchietto M."/>
            <person name="Porter C.F."/>
            <person name="Rogers A."/>
            <person name="Williams B."/>
            <person name="Antoshechkin I."/>
            <person name="Lee M.M."/>
            <person name="Goodwin Z."/>
            <person name="Lu X."/>
            <person name="Lewis E.E."/>
            <person name="Goodrich-Blair H."/>
            <person name="Stock S.P."/>
            <person name="Adams B.J."/>
            <person name="Sternberg P.W."/>
            <person name="Mortazavi A."/>
        </authorList>
    </citation>
    <scope>NUCLEOTIDE SEQUENCE [LARGE SCALE GENOMIC DNA]</scope>
    <source>
        <strain evidence="1 2">ALL</strain>
    </source>
</reference>
<evidence type="ECO:0000313" key="2">
    <source>
        <dbReference type="Proteomes" id="UP000298663"/>
    </source>
</evidence>
<dbReference type="AlphaFoldDB" id="A0A4U8UKC5"/>
<accession>A0A4U8UKC5</accession>
<dbReference type="EMBL" id="CM016762">
    <property type="protein sequence ID" value="TMS32969.1"/>
    <property type="molecule type" value="Genomic_DNA"/>
</dbReference>
<keyword evidence="2" id="KW-1185">Reference proteome</keyword>
<protein>
    <submittedName>
        <fullName evidence="1">Uncharacterized protein</fullName>
    </submittedName>
</protein>
<organism evidence="1 2">
    <name type="scientific">Steinernema carpocapsae</name>
    <name type="common">Entomopathogenic nematode</name>
    <dbReference type="NCBI Taxonomy" id="34508"/>
    <lineage>
        <taxon>Eukaryota</taxon>
        <taxon>Metazoa</taxon>
        <taxon>Ecdysozoa</taxon>
        <taxon>Nematoda</taxon>
        <taxon>Chromadorea</taxon>
        <taxon>Rhabditida</taxon>
        <taxon>Tylenchina</taxon>
        <taxon>Panagrolaimomorpha</taxon>
        <taxon>Strongyloidoidea</taxon>
        <taxon>Steinernematidae</taxon>
        <taxon>Steinernema</taxon>
    </lineage>
</organism>
<name>A0A4U8UKC5_STECR</name>
<evidence type="ECO:0000313" key="1">
    <source>
        <dbReference type="EMBL" id="TMS32969.1"/>
    </source>
</evidence>
<sequence>MYYSQNSIRSEARNWQCASIYKLVSIKLMDRIINLNLYAKQFRSLGFKQAISEAQISCTAKNTFALFGNR</sequence>
<proteinExistence type="predicted"/>
<comment type="caution">
    <text evidence="1">The sequence shown here is derived from an EMBL/GenBank/DDBJ whole genome shotgun (WGS) entry which is preliminary data.</text>
</comment>
<dbReference type="EMBL" id="AZBU02000001">
    <property type="protein sequence ID" value="TMS32969.1"/>
    <property type="molecule type" value="Genomic_DNA"/>
</dbReference>
<dbReference type="Proteomes" id="UP000298663">
    <property type="component" value="Chromosome X"/>
</dbReference>
<gene>
    <name evidence="1" type="ORF">L596_000754</name>
</gene>
<reference evidence="1 2" key="2">
    <citation type="journal article" date="2019" name="G3 (Bethesda)">
        <title>Hybrid Assembly of the Genome of the Entomopathogenic Nematode Steinernema carpocapsae Identifies the X-Chromosome.</title>
        <authorList>
            <person name="Serra L."/>
            <person name="Macchietto M."/>
            <person name="Macias-Munoz A."/>
            <person name="McGill C.J."/>
            <person name="Rodriguez I.M."/>
            <person name="Rodriguez B."/>
            <person name="Murad R."/>
            <person name="Mortazavi A."/>
        </authorList>
    </citation>
    <scope>NUCLEOTIDE SEQUENCE [LARGE SCALE GENOMIC DNA]</scope>
    <source>
        <strain evidence="1 2">ALL</strain>
    </source>
</reference>